<feature type="domain" description="AB hydrolase-1" evidence="1">
    <location>
        <begin position="49"/>
        <end position="301"/>
    </location>
</feature>
<name>A0A6J6XR48_9ZZZZ</name>
<dbReference type="Pfam" id="PF12697">
    <property type="entry name" value="Abhydrolase_6"/>
    <property type="match status" value="1"/>
</dbReference>
<dbReference type="SUPFAM" id="SSF53474">
    <property type="entry name" value="alpha/beta-Hydrolases"/>
    <property type="match status" value="1"/>
</dbReference>
<gene>
    <name evidence="2" type="ORF">UFOPK3026_00441</name>
</gene>
<dbReference type="InterPro" id="IPR000639">
    <property type="entry name" value="Epox_hydrolase-like"/>
</dbReference>
<accession>A0A6J6XR48</accession>
<organism evidence="2">
    <name type="scientific">freshwater metagenome</name>
    <dbReference type="NCBI Taxonomy" id="449393"/>
    <lineage>
        <taxon>unclassified sequences</taxon>
        <taxon>metagenomes</taxon>
        <taxon>ecological metagenomes</taxon>
    </lineage>
</organism>
<dbReference type="InterPro" id="IPR000073">
    <property type="entry name" value="AB_hydrolase_1"/>
</dbReference>
<dbReference type="InterPro" id="IPR050266">
    <property type="entry name" value="AB_hydrolase_sf"/>
</dbReference>
<evidence type="ECO:0000259" key="1">
    <source>
        <dbReference type="Pfam" id="PF12697"/>
    </source>
</evidence>
<dbReference type="EMBL" id="CAFAAP010000047">
    <property type="protein sequence ID" value="CAB4798939.1"/>
    <property type="molecule type" value="Genomic_DNA"/>
</dbReference>
<proteinExistence type="predicted"/>
<dbReference type="GO" id="GO:0003824">
    <property type="term" value="F:catalytic activity"/>
    <property type="evidence" value="ECO:0007669"/>
    <property type="project" value="InterPro"/>
</dbReference>
<dbReference type="Gene3D" id="3.40.50.1820">
    <property type="entry name" value="alpha/beta hydrolase"/>
    <property type="match status" value="1"/>
</dbReference>
<dbReference type="PANTHER" id="PTHR43798">
    <property type="entry name" value="MONOACYLGLYCEROL LIPASE"/>
    <property type="match status" value="1"/>
</dbReference>
<dbReference type="AlphaFoldDB" id="A0A6J6XR48"/>
<evidence type="ECO:0000313" key="2">
    <source>
        <dbReference type="EMBL" id="CAB4798939.1"/>
    </source>
</evidence>
<dbReference type="PRINTS" id="PR00412">
    <property type="entry name" value="EPOXHYDRLASE"/>
</dbReference>
<reference evidence="2" key="1">
    <citation type="submission" date="2020-05" db="EMBL/GenBank/DDBJ databases">
        <authorList>
            <person name="Chiriac C."/>
            <person name="Salcher M."/>
            <person name="Ghai R."/>
            <person name="Kavagutti S V."/>
        </authorList>
    </citation>
    <scope>NUCLEOTIDE SEQUENCE</scope>
</reference>
<sequence length="311" mass="34756">MAIISLVTEHIASTDSIELSVYKYGRANDFEDKSQASASQQRLKPAVMLSHATGFHGRCFDPVVEFLNTEYECTSFDFRGYGDSNLPNDWSVTWQGYCDDALAIARSMQNKNQIIAVGHSMGATALVMAALIEPELFKALIIYEPIIFPESMRNAQTATHQPSPLAEGARRRRTTFASRDEAFANYSSKPPMNVFDEKSLRAYVDFGFNDVRIAETNENCIVLKCNPEHEARTYETGTSHETWELLHLLRVPTWIVAGAVAAMQPSSWSELIAKKIPNSKFIQWPDAGHFGPMQQPARLADLVREVDGLTS</sequence>
<dbReference type="InterPro" id="IPR029058">
    <property type="entry name" value="AB_hydrolase_fold"/>
</dbReference>
<protein>
    <submittedName>
        <fullName evidence="2">Unannotated protein</fullName>
    </submittedName>
</protein>